<proteinExistence type="predicted"/>
<protein>
    <submittedName>
        <fullName evidence="1">Uncharacterized protein</fullName>
    </submittedName>
</protein>
<keyword evidence="2" id="KW-1185">Reference proteome</keyword>
<dbReference type="EMBL" id="JBHUDJ010000003">
    <property type="protein sequence ID" value="MFD1587541.1"/>
    <property type="molecule type" value="Genomic_DNA"/>
</dbReference>
<comment type="caution">
    <text evidence="1">The sequence shown here is derived from an EMBL/GenBank/DDBJ whole genome shotgun (WGS) entry which is preliminary data.</text>
</comment>
<evidence type="ECO:0000313" key="1">
    <source>
        <dbReference type="EMBL" id="MFD1587541.1"/>
    </source>
</evidence>
<name>A0ABD6CBY2_9EURY</name>
<reference evidence="1 2" key="1">
    <citation type="journal article" date="2019" name="Int. J. Syst. Evol. Microbiol.">
        <title>The Global Catalogue of Microorganisms (GCM) 10K type strain sequencing project: providing services to taxonomists for standard genome sequencing and annotation.</title>
        <authorList>
            <consortium name="The Broad Institute Genomics Platform"/>
            <consortium name="The Broad Institute Genome Sequencing Center for Infectious Disease"/>
            <person name="Wu L."/>
            <person name="Ma J."/>
        </authorList>
    </citation>
    <scope>NUCLEOTIDE SEQUENCE [LARGE SCALE GENOMIC DNA]</scope>
    <source>
        <strain evidence="1 2">CGMCC 1.12125</strain>
    </source>
</reference>
<evidence type="ECO:0000313" key="2">
    <source>
        <dbReference type="Proteomes" id="UP001597119"/>
    </source>
</evidence>
<sequence length="83" mass="9218">MSDPFDIDLPTGWDVTTEPDRVAYHSPTDDVTVAVAAAVQGIRLHYRIECDCSSNVEREFEPTVYTDESTAAAKAEELIERLS</sequence>
<gene>
    <name evidence="1" type="ORF">ACFR9U_11140</name>
</gene>
<organism evidence="1 2">
    <name type="scientific">Halorientalis brevis</name>
    <dbReference type="NCBI Taxonomy" id="1126241"/>
    <lineage>
        <taxon>Archaea</taxon>
        <taxon>Methanobacteriati</taxon>
        <taxon>Methanobacteriota</taxon>
        <taxon>Stenosarchaea group</taxon>
        <taxon>Halobacteria</taxon>
        <taxon>Halobacteriales</taxon>
        <taxon>Haloarculaceae</taxon>
        <taxon>Halorientalis</taxon>
    </lineage>
</organism>
<accession>A0ABD6CBY2</accession>
<dbReference type="RefSeq" id="WP_247373099.1">
    <property type="nucleotide sequence ID" value="NZ_JALLGV010000001.1"/>
</dbReference>
<dbReference type="AlphaFoldDB" id="A0ABD6CBY2"/>
<dbReference type="Proteomes" id="UP001597119">
    <property type="component" value="Unassembled WGS sequence"/>
</dbReference>